<dbReference type="SUPFAM" id="SSF56752">
    <property type="entry name" value="D-aminoacid aminotransferase-like PLP-dependent enzymes"/>
    <property type="match status" value="1"/>
</dbReference>
<proteinExistence type="inferred from homology"/>
<dbReference type="NCBIfam" id="TIGR01123">
    <property type="entry name" value="ilvE_II"/>
    <property type="match status" value="1"/>
</dbReference>
<evidence type="ECO:0000256" key="2">
    <source>
        <dbReference type="ARBA" id="ARBA00009320"/>
    </source>
</evidence>
<dbReference type="InterPro" id="IPR043131">
    <property type="entry name" value="BCAT-like_N"/>
</dbReference>
<gene>
    <name evidence="12" type="ORF">TrCOL_g772</name>
</gene>
<dbReference type="EC" id="2.6.1.42" evidence="11"/>
<dbReference type="EMBL" id="BRYA01000722">
    <property type="protein sequence ID" value="GMI30759.1"/>
    <property type="molecule type" value="Genomic_DNA"/>
</dbReference>
<dbReference type="InterPro" id="IPR033939">
    <property type="entry name" value="BCAT_family"/>
</dbReference>
<dbReference type="InterPro" id="IPR043132">
    <property type="entry name" value="BCAT-like_C"/>
</dbReference>
<evidence type="ECO:0000256" key="8">
    <source>
        <dbReference type="PIRSR" id="PIRSR006468-1"/>
    </source>
</evidence>
<keyword evidence="5 11" id="KW-0808">Transferase</keyword>
<comment type="catalytic activity">
    <reaction evidence="11">
        <text>L-valine + 2-oxoglutarate = 3-methyl-2-oxobutanoate + L-glutamate</text>
        <dbReference type="Rhea" id="RHEA:24813"/>
        <dbReference type="ChEBI" id="CHEBI:11851"/>
        <dbReference type="ChEBI" id="CHEBI:16810"/>
        <dbReference type="ChEBI" id="CHEBI:29985"/>
        <dbReference type="ChEBI" id="CHEBI:57762"/>
        <dbReference type="EC" id="2.6.1.42"/>
    </reaction>
</comment>
<dbReference type="Gene3D" id="3.20.10.10">
    <property type="entry name" value="D-amino Acid Aminotransferase, subunit A, domain 2"/>
    <property type="match status" value="1"/>
</dbReference>
<dbReference type="InterPro" id="IPR005786">
    <property type="entry name" value="B_amino_transII"/>
</dbReference>
<comment type="catalytic activity">
    <reaction evidence="11">
        <text>L-isoleucine + 2-oxoglutarate = (S)-3-methyl-2-oxopentanoate + L-glutamate</text>
        <dbReference type="Rhea" id="RHEA:24801"/>
        <dbReference type="ChEBI" id="CHEBI:16810"/>
        <dbReference type="ChEBI" id="CHEBI:29985"/>
        <dbReference type="ChEBI" id="CHEBI:35146"/>
        <dbReference type="ChEBI" id="CHEBI:58045"/>
        <dbReference type="EC" id="2.6.1.42"/>
    </reaction>
</comment>
<dbReference type="GO" id="GO:0008652">
    <property type="term" value="P:amino acid biosynthetic process"/>
    <property type="evidence" value="ECO:0007669"/>
    <property type="project" value="UniProtKB-KW"/>
</dbReference>
<evidence type="ECO:0000256" key="3">
    <source>
        <dbReference type="ARBA" id="ARBA00022576"/>
    </source>
</evidence>
<dbReference type="GO" id="GO:0004084">
    <property type="term" value="F:branched-chain-amino-acid transaminase activity"/>
    <property type="evidence" value="ECO:0007669"/>
    <property type="project" value="UniProtKB-EC"/>
</dbReference>
<evidence type="ECO:0000256" key="7">
    <source>
        <dbReference type="ARBA" id="ARBA00023304"/>
    </source>
</evidence>
<dbReference type="Gene3D" id="3.30.470.10">
    <property type="match status" value="1"/>
</dbReference>
<evidence type="ECO:0000256" key="1">
    <source>
        <dbReference type="ARBA" id="ARBA00001933"/>
    </source>
</evidence>
<evidence type="ECO:0000256" key="9">
    <source>
        <dbReference type="RuleBase" id="RU004106"/>
    </source>
</evidence>
<dbReference type="Proteomes" id="UP001165065">
    <property type="component" value="Unassembled WGS sequence"/>
</dbReference>
<evidence type="ECO:0000256" key="4">
    <source>
        <dbReference type="ARBA" id="ARBA00022605"/>
    </source>
</evidence>
<dbReference type="Pfam" id="PF01063">
    <property type="entry name" value="Aminotran_4"/>
    <property type="match status" value="1"/>
</dbReference>
<evidence type="ECO:0000256" key="6">
    <source>
        <dbReference type="ARBA" id="ARBA00022898"/>
    </source>
</evidence>
<comment type="caution">
    <text evidence="12">The sequence shown here is derived from an EMBL/GenBank/DDBJ whole genome shotgun (WGS) entry which is preliminary data.</text>
</comment>
<accession>A0A9W7L443</accession>
<organism evidence="12 13">
    <name type="scientific">Triparma columacea</name>
    <dbReference type="NCBI Taxonomy" id="722753"/>
    <lineage>
        <taxon>Eukaryota</taxon>
        <taxon>Sar</taxon>
        <taxon>Stramenopiles</taxon>
        <taxon>Ochrophyta</taxon>
        <taxon>Bolidophyceae</taxon>
        <taxon>Parmales</taxon>
        <taxon>Triparmaceae</taxon>
        <taxon>Triparma</taxon>
    </lineage>
</organism>
<evidence type="ECO:0000313" key="12">
    <source>
        <dbReference type="EMBL" id="GMI30759.1"/>
    </source>
</evidence>
<dbReference type="PIRSF" id="PIRSF006468">
    <property type="entry name" value="BCAT1"/>
    <property type="match status" value="1"/>
</dbReference>
<dbReference type="InterPro" id="IPR018300">
    <property type="entry name" value="Aminotrans_IV_CS"/>
</dbReference>
<dbReference type="InterPro" id="IPR036038">
    <property type="entry name" value="Aminotransferase-like"/>
</dbReference>
<dbReference type="PANTHER" id="PTHR11825:SF44">
    <property type="entry name" value="BRANCHED-CHAIN-AMINO-ACID AMINOTRANSFERASE"/>
    <property type="match status" value="1"/>
</dbReference>
<evidence type="ECO:0000256" key="5">
    <source>
        <dbReference type="ARBA" id="ARBA00022679"/>
    </source>
</evidence>
<keyword evidence="7 11" id="KW-0100">Branched-chain amino acid biosynthesis</keyword>
<dbReference type="OrthoDB" id="1732691at2759"/>
<dbReference type="PANTHER" id="PTHR11825">
    <property type="entry name" value="SUBGROUP IIII AMINOTRANSFERASE"/>
    <property type="match status" value="1"/>
</dbReference>
<evidence type="ECO:0000256" key="11">
    <source>
        <dbReference type="RuleBase" id="RU004517"/>
    </source>
</evidence>
<dbReference type="AlphaFoldDB" id="A0A9W7L443"/>
<sequence>MISHASRRMFPSSACRMMSTSSFIASELTISPTSSPKEKLPKEELSFGDSFSDHMMEIDWTKEGGWGKPRISEYANLELSPASTGLHYGIQCFEGMKCYSTAEGGLRLFRPDRNMARLNSSMSRLAMPSFDGGELTSLLKEFCKVEESWVPQGAGYSLYLRPTAIGTHPFLGVDVSAHVKLFVIASPVGPYYPQGFKPVSLYADSVNKRAWPGGVGGFKLGGNYGPTIEPAKEAMAMGYNQVLWMWGDNDEVTECGAMNLFFVLEEDGKKILQTAPLDRGDILPGVTRQSIIDLAEGWEGVEVREEFPRMGDIKKAADEGRLLEAFGSGTAAVVSPIERIHYEGSDIDIDAGMGSDSITKRAWDDLNAIYYGEVNGPEGWGVDI</sequence>
<evidence type="ECO:0000256" key="10">
    <source>
        <dbReference type="RuleBase" id="RU004516"/>
    </source>
</evidence>
<dbReference type="NCBIfam" id="NF009897">
    <property type="entry name" value="PRK13357.1"/>
    <property type="match status" value="1"/>
</dbReference>
<comment type="similarity">
    <text evidence="2 9">Belongs to the class-IV pyridoxal-phosphate-dependent aminotransferase family.</text>
</comment>
<feature type="modified residue" description="N6-(pyridoxal phosphate)lysine" evidence="8">
    <location>
        <position position="219"/>
    </location>
</feature>
<protein>
    <recommendedName>
        <fullName evidence="11">Branched-chain-amino-acid aminotransferase</fullName>
        <ecNumber evidence="11">2.6.1.42</ecNumber>
    </recommendedName>
</protein>
<name>A0A9W7L443_9STRA</name>
<dbReference type="FunFam" id="3.30.470.10:FF:000002">
    <property type="entry name" value="Branched-chain-amino-acid aminotransferase"/>
    <property type="match status" value="1"/>
</dbReference>
<reference evidence="13" key="1">
    <citation type="journal article" date="2023" name="Commun. Biol.">
        <title>Genome analysis of Parmales, the sister group of diatoms, reveals the evolutionary specialization of diatoms from phago-mixotrophs to photoautotrophs.</title>
        <authorList>
            <person name="Ban H."/>
            <person name="Sato S."/>
            <person name="Yoshikawa S."/>
            <person name="Yamada K."/>
            <person name="Nakamura Y."/>
            <person name="Ichinomiya M."/>
            <person name="Sato N."/>
            <person name="Blanc-Mathieu R."/>
            <person name="Endo H."/>
            <person name="Kuwata A."/>
            <person name="Ogata H."/>
        </authorList>
    </citation>
    <scope>NUCLEOTIDE SEQUENCE [LARGE SCALE GENOMIC DNA]</scope>
</reference>
<dbReference type="InterPro" id="IPR001544">
    <property type="entry name" value="Aminotrans_IV"/>
</dbReference>
<evidence type="ECO:0000313" key="13">
    <source>
        <dbReference type="Proteomes" id="UP001165065"/>
    </source>
</evidence>
<keyword evidence="4 11" id="KW-0028">Amino-acid biosynthesis</keyword>
<keyword evidence="3 11" id="KW-0032">Aminotransferase</keyword>
<comment type="cofactor">
    <cofactor evidence="1 10">
        <name>pyridoxal 5'-phosphate</name>
        <dbReference type="ChEBI" id="CHEBI:597326"/>
    </cofactor>
</comment>
<comment type="catalytic activity">
    <reaction evidence="11">
        <text>L-leucine + 2-oxoglutarate = 4-methyl-2-oxopentanoate + L-glutamate</text>
        <dbReference type="Rhea" id="RHEA:18321"/>
        <dbReference type="ChEBI" id="CHEBI:16810"/>
        <dbReference type="ChEBI" id="CHEBI:17865"/>
        <dbReference type="ChEBI" id="CHEBI:29985"/>
        <dbReference type="ChEBI" id="CHEBI:57427"/>
        <dbReference type="EC" id="2.6.1.42"/>
    </reaction>
</comment>
<dbReference type="PROSITE" id="PS00770">
    <property type="entry name" value="AA_TRANSFER_CLASS_4"/>
    <property type="match status" value="1"/>
</dbReference>
<dbReference type="GO" id="GO:0009082">
    <property type="term" value="P:branched-chain amino acid biosynthetic process"/>
    <property type="evidence" value="ECO:0007669"/>
    <property type="project" value="UniProtKB-KW"/>
</dbReference>
<keyword evidence="6 10" id="KW-0663">Pyridoxal phosphate</keyword>
<keyword evidence="13" id="KW-1185">Reference proteome</keyword>
<dbReference type="CDD" id="cd01557">
    <property type="entry name" value="BCAT_beta_family"/>
    <property type="match status" value="1"/>
</dbReference>